<keyword evidence="6" id="KW-0413">Isomerase</keyword>
<dbReference type="Gene3D" id="3.30.310.50">
    <property type="entry name" value="Alpha-D-phosphohexomutase, C-terminal domain"/>
    <property type="match status" value="1"/>
</dbReference>
<dbReference type="InterPro" id="IPR036900">
    <property type="entry name" value="A-D-PHexomutase_C_sf"/>
</dbReference>
<keyword evidence="3" id="KW-0597">Phosphoprotein</keyword>
<reference evidence="12" key="1">
    <citation type="journal article" date="2020" name="ISME J.">
        <title>Gammaproteobacteria mediating utilization of methyl-, sulfur- and petroleum organic compounds in deep ocean hydrothermal plumes.</title>
        <authorList>
            <person name="Zhou Z."/>
            <person name="Liu Y."/>
            <person name="Pan J."/>
            <person name="Cron B.R."/>
            <person name="Toner B.M."/>
            <person name="Anantharaman K."/>
            <person name="Breier J.A."/>
            <person name="Dick G.J."/>
            <person name="Li M."/>
        </authorList>
    </citation>
    <scope>NUCLEOTIDE SEQUENCE</scope>
    <source>
        <strain evidence="12">SZUA-1385</strain>
    </source>
</reference>
<feature type="domain" description="Alpha-D-phosphohexomutase C-terminal" evidence="8">
    <location>
        <begin position="372"/>
        <end position="441"/>
    </location>
</feature>
<dbReference type="InterPro" id="IPR005844">
    <property type="entry name" value="A-D-PHexomutase_a/b/a-I"/>
</dbReference>
<dbReference type="InterPro" id="IPR016055">
    <property type="entry name" value="A-D-PHexomutase_a/b/a-I/II/III"/>
</dbReference>
<dbReference type="PRINTS" id="PR00509">
    <property type="entry name" value="PGMPMM"/>
</dbReference>
<evidence type="ECO:0000259" key="8">
    <source>
        <dbReference type="Pfam" id="PF00408"/>
    </source>
</evidence>
<dbReference type="Pfam" id="PF02880">
    <property type="entry name" value="PGM_PMM_III"/>
    <property type="match status" value="1"/>
</dbReference>
<dbReference type="SUPFAM" id="SSF55957">
    <property type="entry name" value="Phosphoglucomutase, C-terminal domain"/>
    <property type="match status" value="1"/>
</dbReference>
<evidence type="ECO:0000256" key="1">
    <source>
        <dbReference type="ARBA" id="ARBA00001946"/>
    </source>
</evidence>
<evidence type="ECO:0000256" key="4">
    <source>
        <dbReference type="ARBA" id="ARBA00022723"/>
    </source>
</evidence>
<dbReference type="Gene3D" id="3.40.120.10">
    <property type="entry name" value="Alpha-D-Glucose-1,6-Bisphosphate, subunit A, domain 3"/>
    <property type="match status" value="3"/>
</dbReference>
<dbReference type="CDD" id="cd03089">
    <property type="entry name" value="PMM_PGM"/>
    <property type="match status" value="1"/>
</dbReference>
<dbReference type="Pfam" id="PF02878">
    <property type="entry name" value="PGM_PMM_I"/>
    <property type="match status" value="1"/>
</dbReference>
<dbReference type="InterPro" id="IPR005841">
    <property type="entry name" value="Alpha-D-phosphohexomutase_SF"/>
</dbReference>
<evidence type="ECO:0000313" key="13">
    <source>
        <dbReference type="Proteomes" id="UP000605144"/>
    </source>
</evidence>
<name>A0A832YWP4_9EURY</name>
<gene>
    <name evidence="12" type="ORF">EYG76_02415</name>
</gene>
<organism evidence="12 13">
    <name type="scientific">Methanothermococcus okinawensis</name>
    <dbReference type="NCBI Taxonomy" id="155863"/>
    <lineage>
        <taxon>Archaea</taxon>
        <taxon>Methanobacteriati</taxon>
        <taxon>Methanobacteriota</taxon>
        <taxon>Methanomada group</taxon>
        <taxon>Methanococci</taxon>
        <taxon>Methanococcales</taxon>
        <taxon>Methanococcaceae</taxon>
        <taxon>Methanothermococcus</taxon>
    </lineage>
</organism>
<evidence type="ECO:0000313" key="12">
    <source>
        <dbReference type="EMBL" id="HIP17140.1"/>
    </source>
</evidence>
<evidence type="ECO:0000259" key="10">
    <source>
        <dbReference type="Pfam" id="PF02879"/>
    </source>
</evidence>
<evidence type="ECO:0000256" key="2">
    <source>
        <dbReference type="ARBA" id="ARBA00010231"/>
    </source>
</evidence>
<comment type="similarity">
    <text evidence="2 7">Belongs to the phosphohexose mutase family.</text>
</comment>
<evidence type="ECO:0000259" key="9">
    <source>
        <dbReference type="Pfam" id="PF02878"/>
    </source>
</evidence>
<keyword evidence="5 7" id="KW-0460">Magnesium</keyword>
<dbReference type="GO" id="GO:0016868">
    <property type="term" value="F:intramolecular phosphotransferase activity"/>
    <property type="evidence" value="ECO:0007669"/>
    <property type="project" value="InterPro"/>
</dbReference>
<keyword evidence="4 7" id="KW-0479">Metal-binding</keyword>
<dbReference type="InterPro" id="IPR016066">
    <property type="entry name" value="A-D-PHexomutase_CS"/>
</dbReference>
<evidence type="ECO:0000256" key="7">
    <source>
        <dbReference type="RuleBase" id="RU004326"/>
    </source>
</evidence>
<dbReference type="AlphaFoldDB" id="A0A832YWP4"/>
<evidence type="ECO:0000256" key="3">
    <source>
        <dbReference type="ARBA" id="ARBA00022553"/>
    </source>
</evidence>
<dbReference type="InterPro" id="IPR005846">
    <property type="entry name" value="A-D-PHexomutase_a/b/a-III"/>
</dbReference>
<comment type="cofactor">
    <cofactor evidence="1">
        <name>Mg(2+)</name>
        <dbReference type="ChEBI" id="CHEBI:18420"/>
    </cofactor>
</comment>
<feature type="domain" description="Alpha-D-phosphohexomutase alpha/beta/alpha" evidence="9">
    <location>
        <begin position="2"/>
        <end position="123"/>
    </location>
</feature>
<dbReference type="Pfam" id="PF02879">
    <property type="entry name" value="PGM_PMM_II"/>
    <property type="match status" value="1"/>
</dbReference>
<dbReference type="PANTHER" id="PTHR43771:SF1">
    <property type="entry name" value="PHOSPHOMANNOMUTASE"/>
    <property type="match status" value="1"/>
</dbReference>
<sequence>MVFKAYDIRGVFKKEIDENFAYSLGRTLGEKYKNILVGNDVRKGSKELLKSFIYGIMESGGKVSYSGMISTPLMYFGTRNNYDLGVILTASHNPPEYTGFKMCDRMTIPISPVDEIKKIFKKYEIDNDKKKEIEALDLNKFTVDIVSEYKKFFLNRCRSYDIKVAIDFANGSTAVVEREILSQLLPNHVFINDYPDGSFPAHQPDTLKKSCLEDIIRTVKENNCDMGIIFDGDGDRIGIIDEMGNVLQGDILTALIAVEILKENKMKNSTEKEEKLKIVYDLRCSKIVPEVIEKYGGVPIKTRVGHYFIKKLMREVDGYFAGELSNHFYFKEIGYFEGPLIALNYILSAIEHSGKPLSEIWKEYKKYYHSGEINFKVKDQKIIMEKLKETYKNCKIEEIDGISIFCENWWFNIRPSNTEPLLRLNLEADSEEVMREKIEEIKNIVYKYQGQL</sequence>
<proteinExistence type="inferred from homology"/>
<feature type="domain" description="Alpha-D-phosphohexomutase alpha/beta/alpha" evidence="11">
    <location>
        <begin position="249"/>
        <end position="367"/>
    </location>
</feature>
<feature type="domain" description="Alpha-D-phosphohexomutase alpha/beta/alpha" evidence="10">
    <location>
        <begin position="152"/>
        <end position="244"/>
    </location>
</feature>
<dbReference type="PANTHER" id="PTHR43771">
    <property type="entry name" value="PHOSPHOMANNOMUTASE"/>
    <property type="match status" value="1"/>
</dbReference>
<dbReference type="Pfam" id="PF00408">
    <property type="entry name" value="PGM_PMM_IV"/>
    <property type="match status" value="1"/>
</dbReference>
<accession>A0A832YWP4</accession>
<dbReference type="InterPro" id="IPR005843">
    <property type="entry name" value="A-D-PHexomutase_C"/>
</dbReference>
<evidence type="ECO:0000259" key="11">
    <source>
        <dbReference type="Pfam" id="PF02880"/>
    </source>
</evidence>
<dbReference type="Proteomes" id="UP000605144">
    <property type="component" value="Unassembled WGS sequence"/>
</dbReference>
<dbReference type="SUPFAM" id="SSF53738">
    <property type="entry name" value="Phosphoglucomutase, first 3 domains"/>
    <property type="match status" value="3"/>
</dbReference>
<dbReference type="GO" id="GO:0000287">
    <property type="term" value="F:magnesium ion binding"/>
    <property type="evidence" value="ECO:0007669"/>
    <property type="project" value="InterPro"/>
</dbReference>
<protein>
    <submittedName>
        <fullName evidence="12">Phosphomannomutase/phosphoglucomutase</fullName>
    </submittedName>
</protein>
<dbReference type="PROSITE" id="PS00710">
    <property type="entry name" value="PGM_PMM"/>
    <property type="match status" value="1"/>
</dbReference>
<dbReference type="EMBL" id="DQSV01000048">
    <property type="protein sequence ID" value="HIP17140.1"/>
    <property type="molecule type" value="Genomic_DNA"/>
</dbReference>
<dbReference type="InterPro" id="IPR005845">
    <property type="entry name" value="A-D-PHexomutase_a/b/a-II"/>
</dbReference>
<evidence type="ECO:0000256" key="5">
    <source>
        <dbReference type="ARBA" id="ARBA00022842"/>
    </source>
</evidence>
<comment type="caution">
    <text evidence="12">The sequence shown here is derived from an EMBL/GenBank/DDBJ whole genome shotgun (WGS) entry which is preliminary data.</text>
</comment>
<evidence type="ECO:0000256" key="6">
    <source>
        <dbReference type="ARBA" id="ARBA00023235"/>
    </source>
</evidence>
<dbReference type="GO" id="GO:0005975">
    <property type="term" value="P:carbohydrate metabolic process"/>
    <property type="evidence" value="ECO:0007669"/>
    <property type="project" value="InterPro"/>
</dbReference>